<dbReference type="FunFam" id="3.30.200.20:FF:000235">
    <property type="entry name" value="serine/threonine-protein kinase STK11"/>
    <property type="match status" value="1"/>
</dbReference>
<dbReference type="GO" id="GO:0005634">
    <property type="term" value="C:nucleus"/>
    <property type="evidence" value="ECO:0007669"/>
    <property type="project" value="UniProtKB-SubCell"/>
</dbReference>
<evidence type="ECO:0000256" key="12">
    <source>
        <dbReference type="ARBA" id="ARBA00022723"/>
    </source>
</evidence>
<organism evidence="28 29">
    <name type="scientific">Candidula unifasciata</name>
    <dbReference type="NCBI Taxonomy" id="100452"/>
    <lineage>
        <taxon>Eukaryota</taxon>
        <taxon>Metazoa</taxon>
        <taxon>Spiralia</taxon>
        <taxon>Lophotrochozoa</taxon>
        <taxon>Mollusca</taxon>
        <taxon>Gastropoda</taxon>
        <taxon>Heterobranchia</taxon>
        <taxon>Euthyneura</taxon>
        <taxon>Panpulmonata</taxon>
        <taxon>Eupulmonata</taxon>
        <taxon>Stylommatophora</taxon>
        <taxon>Helicina</taxon>
        <taxon>Helicoidea</taxon>
        <taxon>Geomitridae</taxon>
        <taxon>Candidula</taxon>
    </lineage>
</organism>
<evidence type="ECO:0000256" key="21">
    <source>
        <dbReference type="ARBA" id="ARBA00047899"/>
    </source>
</evidence>
<keyword evidence="20" id="KW-0131">Cell cycle</keyword>
<feature type="compositionally biased region" description="Basic residues" evidence="26">
    <location>
        <begin position="438"/>
        <end position="447"/>
    </location>
</feature>
<comment type="catalytic activity">
    <reaction evidence="22">
        <text>L-seryl-[protein] + ATP = O-phospho-L-seryl-[protein] + ADP + H(+)</text>
        <dbReference type="Rhea" id="RHEA:17989"/>
        <dbReference type="Rhea" id="RHEA-COMP:9863"/>
        <dbReference type="Rhea" id="RHEA-COMP:11604"/>
        <dbReference type="ChEBI" id="CHEBI:15378"/>
        <dbReference type="ChEBI" id="CHEBI:29999"/>
        <dbReference type="ChEBI" id="CHEBI:30616"/>
        <dbReference type="ChEBI" id="CHEBI:83421"/>
        <dbReference type="ChEBI" id="CHEBI:456216"/>
        <dbReference type="EC" id="2.7.11.1"/>
    </reaction>
</comment>
<comment type="cofactor">
    <cofactor evidence="1">
        <name>Mn(2+)</name>
        <dbReference type="ChEBI" id="CHEBI:29035"/>
    </cofactor>
</comment>
<evidence type="ECO:0000256" key="19">
    <source>
        <dbReference type="ARBA" id="ARBA00023242"/>
    </source>
</evidence>
<dbReference type="InterPro" id="IPR039154">
    <property type="entry name" value="LKB1_c"/>
</dbReference>
<dbReference type="GO" id="GO:0030295">
    <property type="term" value="F:protein kinase activator activity"/>
    <property type="evidence" value="ECO:0007669"/>
    <property type="project" value="InterPro"/>
</dbReference>
<dbReference type="SMART" id="SM00220">
    <property type="entry name" value="S_TKc"/>
    <property type="match status" value="1"/>
</dbReference>
<evidence type="ECO:0000256" key="23">
    <source>
        <dbReference type="ARBA" id="ARBA00068788"/>
    </source>
</evidence>
<dbReference type="SUPFAM" id="SSF56112">
    <property type="entry name" value="Protein kinase-like (PK-like)"/>
    <property type="match status" value="1"/>
</dbReference>
<evidence type="ECO:0000256" key="20">
    <source>
        <dbReference type="ARBA" id="ARBA00023306"/>
    </source>
</evidence>
<dbReference type="GO" id="GO:0005737">
    <property type="term" value="C:cytoplasm"/>
    <property type="evidence" value="ECO:0007669"/>
    <property type="project" value="UniProtKB-SubCell"/>
</dbReference>
<keyword evidence="12" id="KW-0479">Metal-binding</keyword>
<evidence type="ECO:0000256" key="1">
    <source>
        <dbReference type="ARBA" id="ARBA00001936"/>
    </source>
</evidence>
<evidence type="ECO:0000259" key="27">
    <source>
        <dbReference type="PROSITE" id="PS50011"/>
    </source>
</evidence>
<evidence type="ECO:0000256" key="3">
    <source>
        <dbReference type="ARBA" id="ARBA00004123"/>
    </source>
</evidence>
<evidence type="ECO:0000256" key="26">
    <source>
        <dbReference type="SAM" id="MobiDB-lite"/>
    </source>
</evidence>
<evidence type="ECO:0000256" key="7">
    <source>
        <dbReference type="ARBA" id="ARBA00022490"/>
    </source>
</evidence>
<keyword evidence="8 25" id="KW-0723">Serine/threonine-protein kinase</keyword>
<evidence type="ECO:0000256" key="16">
    <source>
        <dbReference type="ARBA" id="ARBA00022840"/>
    </source>
</evidence>
<evidence type="ECO:0000256" key="11">
    <source>
        <dbReference type="ARBA" id="ARBA00022703"/>
    </source>
</evidence>
<keyword evidence="10" id="KW-0808">Transferase</keyword>
<dbReference type="InterPro" id="IPR017441">
    <property type="entry name" value="Protein_kinase_ATP_BS"/>
</dbReference>
<dbReference type="GO" id="GO:0006974">
    <property type="term" value="P:DNA damage response"/>
    <property type="evidence" value="ECO:0007669"/>
    <property type="project" value="UniProtKB-KW"/>
</dbReference>
<keyword evidence="19" id="KW-0539">Nucleus</keyword>
<dbReference type="Proteomes" id="UP000678393">
    <property type="component" value="Unassembled WGS sequence"/>
</dbReference>
<dbReference type="EMBL" id="CAJHNH020001557">
    <property type="protein sequence ID" value="CAG5123572.1"/>
    <property type="molecule type" value="Genomic_DNA"/>
</dbReference>
<reference evidence="28" key="1">
    <citation type="submission" date="2021-04" db="EMBL/GenBank/DDBJ databases">
        <authorList>
            <consortium name="Molecular Ecology Group"/>
        </authorList>
    </citation>
    <scope>NUCLEOTIDE SEQUENCE</scope>
</reference>
<evidence type="ECO:0000256" key="2">
    <source>
        <dbReference type="ARBA" id="ARBA00001946"/>
    </source>
</evidence>
<keyword evidence="13 24" id="KW-0547">Nucleotide-binding</keyword>
<protein>
    <recommendedName>
        <fullName evidence="23">Serine/threonine-protein kinase STK11</fullName>
        <ecNumber evidence="6">2.7.11.1</ecNumber>
    </recommendedName>
</protein>
<dbReference type="GO" id="GO:0005524">
    <property type="term" value="F:ATP binding"/>
    <property type="evidence" value="ECO:0007669"/>
    <property type="project" value="UniProtKB-UniRule"/>
</dbReference>
<keyword evidence="7" id="KW-0963">Cytoplasm</keyword>
<dbReference type="CDD" id="cd14119">
    <property type="entry name" value="STKc_LKB1"/>
    <property type="match status" value="1"/>
</dbReference>
<evidence type="ECO:0000256" key="4">
    <source>
        <dbReference type="ARBA" id="ARBA00004496"/>
    </source>
</evidence>
<evidence type="ECO:0000256" key="24">
    <source>
        <dbReference type="PROSITE-ProRule" id="PRU10141"/>
    </source>
</evidence>
<dbReference type="OrthoDB" id="68483at2759"/>
<evidence type="ECO:0000313" key="28">
    <source>
        <dbReference type="EMBL" id="CAG5123572.1"/>
    </source>
</evidence>
<keyword evidence="9" id="KW-0597">Phosphoprotein</keyword>
<keyword evidence="29" id="KW-1185">Reference proteome</keyword>
<evidence type="ECO:0000256" key="8">
    <source>
        <dbReference type="ARBA" id="ARBA00022527"/>
    </source>
</evidence>
<evidence type="ECO:0000256" key="13">
    <source>
        <dbReference type="ARBA" id="ARBA00022741"/>
    </source>
</evidence>
<keyword evidence="14" id="KW-0227">DNA damage</keyword>
<feature type="region of interest" description="Disordered" evidence="26">
    <location>
        <begin position="397"/>
        <end position="454"/>
    </location>
</feature>
<feature type="domain" description="Protein kinase" evidence="27">
    <location>
        <begin position="70"/>
        <end position="330"/>
    </location>
</feature>
<dbReference type="PANTHER" id="PTHR24346">
    <property type="entry name" value="MAP/MICROTUBULE AFFINITY-REGULATING KINASE"/>
    <property type="match status" value="1"/>
</dbReference>
<dbReference type="EC" id="2.7.11.1" evidence="6"/>
<keyword evidence="11" id="KW-0053">Apoptosis</keyword>
<dbReference type="PROSITE" id="PS00108">
    <property type="entry name" value="PROTEIN_KINASE_ST"/>
    <property type="match status" value="1"/>
</dbReference>
<dbReference type="Pfam" id="PF00069">
    <property type="entry name" value="Pkinase"/>
    <property type="match status" value="1"/>
</dbReference>
<keyword evidence="16 24" id="KW-0067">ATP-binding</keyword>
<evidence type="ECO:0000256" key="25">
    <source>
        <dbReference type="RuleBase" id="RU000304"/>
    </source>
</evidence>
<comment type="subcellular location">
    <subcellularLocation>
        <location evidence="4">Cytoplasm</location>
    </subcellularLocation>
    <subcellularLocation>
        <location evidence="3">Nucleus</location>
    </subcellularLocation>
</comment>
<dbReference type="InterPro" id="IPR000719">
    <property type="entry name" value="Prot_kinase_dom"/>
</dbReference>
<keyword evidence="15" id="KW-0418">Kinase</keyword>
<dbReference type="GO" id="GO:0004674">
    <property type="term" value="F:protein serine/threonine kinase activity"/>
    <property type="evidence" value="ECO:0007669"/>
    <property type="project" value="UniProtKB-KW"/>
</dbReference>
<dbReference type="Gene3D" id="3.30.200.20">
    <property type="entry name" value="Phosphorylase Kinase, domain 1"/>
    <property type="match status" value="1"/>
</dbReference>
<evidence type="ECO:0000256" key="5">
    <source>
        <dbReference type="ARBA" id="ARBA00009985"/>
    </source>
</evidence>
<evidence type="ECO:0000313" key="29">
    <source>
        <dbReference type="Proteomes" id="UP000678393"/>
    </source>
</evidence>
<proteinExistence type="inferred from homology"/>
<evidence type="ECO:0000256" key="14">
    <source>
        <dbReference type="ARBA" id="ARBA00022763"/>
    </source>
</evidence>
<evidence type="ECO:0000256" key="22">
    <source>
        <dbReference type="ARBA" id="ARBA00048679"/>
    </source>
</evidence>
<comment type="caution">
    <text evidence="28">The sequence shown here is derived from an EMBL/GenBank/DDBJ whole genome shotgun (WGS) entry which is preliminary data.</text>
</comment>
<dbReference type="GO" id="GO:0035556">
    <property type="term" value="P:intracellular signal transduction"/>
    <property type="evidence" value="ECO:0007669"/>
    <property type="project" value="TreeGrafter"/>
</dbReference>
<dbReference type="InterPro" id="IPR008271">
    <property type="entry name" value="Ser/Thr_kinase_AS"/>
</dbReference>
<accession>A0A8S3Z906</accession>
<keyword evidence="18" id="KW-0464">Manganese</keyword>
<dbReference type="GO" id="GO:0042593">
    <property type="term" value="P:glucose homeostasis"/>
    <property type="evidence" value="ECO:0007669"/>
    <property type="project" value="InterPro"/>
</dbReference>
<dbReference type="GO" id="GO:0046872">
    <property type="term" value="F:metal ion binding"/>
    <property type="evidence" value="ECO:0007669"/>
    <property type="project" value="UniProtKB-KW"/>
</dbReference>
<evidence type="ECO:0000256" key="17">
    <source>
        <dbReference type="ARBA" id="ARBA00022842"/>
    </source>
</evidence>
<dbReference type="AlphaFoldDB" id="A0A8S3Z906"/>
<evidence type="ECO:0000256" key="15">
    <source>
        <dbReference type="ARBA" id="ARBA00022777"/>
    </source>
</evidence>
<dbReference type="Gene3D" id="1.10.510.10">
    <property type="entry name" value="Transferase(Phosphotransferase) domain 1"/>
    <property type="match status" value="1"/>
</dbReference>
<dbReference type="PROSITE" id="PS00107">
    <property type="entry name" value="PROTEIN_KINASE_ATP"/>
    <property type="match status" value="1"/>
</dbReference>
<sequence>MQLFGMNQEGSLDDSNGSHDGIPASPHEHVSGLLADGIDGDLVIHRVDSAQVVYRRQYPYNIVKFIGGKYLMGSVLGEGSYGKVKELLDIESLCRRAVKILKTRKLRRIPNGEQNVRREIQLLKRLQHRNIIQLIDVVVNDEKLKMYIVMEYCACELQEMLESVSEKKFPIWQAHGYFCQLVDGLEYLHSHGIIHKDIKPGNLLVTNDETLKITDFGVAEELNTFARTDECHVSQGTPTFQPPEIANGQNTFSGFKVDIWSSGVTLYNITTGKYPFEGENIYILFENIGKGVYSIPEGVSDLLEDLLRGMLTIESEKRFSLQQIRQHLWFRKQHPRMLERVMIPPRSDAPSDRLRSLTIIRCLHAMHSDEPSNEEEDSEEEEIATIVESRNRIYHRNNPISSEAGHAELQAAQRQSAEIIKESEEHMPQASSPIQNGRSKKKVKKSKFFSCKTS</sequence>
<gene>
    <name evidence="28" type="ORF">CUNI_LOCUS9130</name>
</gene>
<comment type="catalytic activity">
    <reaction evidence="21">
        <text>L-threonyl-[protein] + ATP = O-phospho-L-threonyl-[protein] + ADP + H(+)</text>
        <dbReference type="Rhea" id="RHEA:46608"/>
        <dbReference type="Rhea" id="RHEA-COMP:11060"/>
        <dbReference type="Rhea" id="RHEA-COMP:11605"/>
        <dbReference type="ChEBI" id="CHEBI:15378"/>
        <dbReference type="ChEBI" id="CHEBI:30013"/>
        <dbReference type="ChEBI" id="CHEBI:30616"/>
        <dbReference type="ChEBI" id="CHEBI:61977"/>
        <dbReference type="ChEBI" id="CHEBI:456216"/>
        <dbReference type="EC" id="2.7.11.1"/>
    </reaction>
</comment>
<keyword evidence="17" id="KW-0460">Magnesium</keyword>
<feature type="binding site" evidence="24">
    <location>
        <position position="99"/>
    </location>
    <ligand>
        <name>ATP</name>
        <dbReference type="ChEBI" id="CHEBI:30616"/>
    </ligand>
</feature>
<dbReference type="GO" id="GO:0001558">
    <property type="term" value="P:regulation of cell growth"/>
    <property type="evidence" value="ECO:0007669"/>
    <property type="project" value="InterPro"/>
</dbReference>
<name>A0A8S3Z906_9EUPU</name>
<feature type="region of interest" description="Disordered" evidence="26">
    <location>
        <begin position="1"/>
        <end position="26"/>
    </location>
</feature>
<dbReference type="GO" id="GO:0006915">
    <property type="term" value="P:apoptotic process"/>
    <property type="evidence" value="ECO:0007669"/>
    <property type="project" value="UniProtKB-KW"/>
</dbReference>
<dbReference type="PANTHER" id="PTHR24346:SF94">
    <property type="entry name" value="NON-SPECIFIC SERINE_THREONINE PROTEIN KINASE"/>
    <property type="match status" value="1"/>
</dbReference>
<evidence type="ECO:0000256" key="6">
    <source>
        <dbReference type="ARBA" id="ARBA00012513"/>
    </source>
</evidence>
<dbReference type="FunFam" id="1.10.510.10:FF:000245">
    <property type="entry name" value="serine/threonine-protein kinase STK11"/>
    <property type="match status" value="1"/>
</dbReference>
<evidence type="ECO:0000256" key="9">
    <source>
        <dbReference type="ARBA" id="ARBA00022553"/>
    </source>
</evidence>
<dbReference type="PROSITE" id="PS50011">
    <property type="entry name" value="PROTEIN_KINASE_DOM"/>
    <property type="match status" value="1"/>
</dbReference>
<comment type="similarity">
    <text evidence="5">Belongs to the protein kinase superfamily. CAMK Ser/Thr protein kinase family. LKB1 subfamily.</text>
</comment>
<evidence type="ECO:0000256" key="18">
    <source>
        <dbReference type="ARBA" id="ARBA00023211"/>
    </source>
</evidence>
<dbReference type="GO" id="GO:0030010">
    <property type="term" value="P:establishment of cell polarity"/>
    <property type="evidence" value="ECO:0007669"/>
    <property type="project" value="InterPro"/>
</dbReference>
<comment type="cofactor">
    <cofactor evidence="2">
        <name>Mg(2+)</name>
        <dbReference type="ChEBI" id="CHEBI:18420"/>
    </cofactor>
</comment>
<evidence type="ECO:0000256" key="10">
    <source>
        <dbReference type="ARBA" id="ARBA00022679"/>
    </source>
</evidence>
<dbReference type="InterPro" id="IPR011009">
    <property type="entry name" value="Kinase-like_dom_sf"/>
</dbReference>